<reference evidence="1 2" key="1">
    <citation type="journal article" date="2022" name="Plant J.">
        <title>Chromosome-level genome of Camellia lanceoleosa provides a valuable resource for understanding genome evolution and self-incompatibility.</title>
        <authorList>
            <person name="Gong W."/>
            <person name="Xiao S."/>
            <person name="Wang L."/>
            <person name="Liao Z."/>
            <person name="Chang Y."/>
            <person name="Mo W."/>
            <person name="Hu G."/>
            <person name="Li W."/>
            <person name="Zhao G."/>
            <person name="Zhu H."/>
            <person name="Hu X."/>
            <person name="Ji K."/>
            <person name="Xiang X."/>
            <person name="Song Q."/>
            <person name="Yuan D."/>
            <person name="Jin S."/>
            <person name="Zhang L."/>
        </authorList>
    </citation>
    <scope>NUCLEOTIDE SEQUENCE [LARGE SCALE GENOMIC DNA]</scope>
    <source>
        <strain evidence="1">SQ_2022a</strain>
    </source>
</reference>
<keyword evidence="2" id="KW-1185">Reference proteome</keyword>
<evidence type="ECO:0000313" key="2">
    <source>
        <dbReference type="Proteomes" id="UP001060215"/>
    </source>
</evidence>
<dbReference type="Proteomes" id="UP001060215">
    <property type="component" value="Chromosome 7"/>
</dbReference>
<sequence>MSQPWGYERGHPWGCEKEEEEMDEAILVIDCVKGRETGYGHGGRGWRHGRGACSGEATIEVKKKLGLDFRANENEFLDLLV</sequence>
<evidence type="ECO:0000313" key="1">
    <source>
        <dbReference type="EMBL" id="KAI8007076.1"/>
    </source>
</evidence>
<proteinExistence type="predicted"/>
<comment type="caution">
    <text evidence="1">The sequence shown here is derived from an EMBL/GenBank/DDBJ whole genome shotgun (WGS) entry which is preliminary data.</text>
</comment>
<protein>
    <submittedName>
        <fullName evidence="1">Uncharacterized protein</fullName>
    </submittedName>
</protein>
<accession>A0ACC0H5F7</accession>
<dbReference type="EMBL" id="CM045764">
    <property type="protein sequence ID" value="KAI8007076.1"/>
    <property type="molecule type" value="Genomic_DNA"/>
</dbReference>
<gene>
    <name evidence="1" type="ORF">LOK49_LG07G00868</name>
</gene>
<name>A0ACC0H5F7_9ERIC</name>
<organism evidence="1 2">
    <name type="scientific">Camellia lanceoleosa</name>
    <dbReference type="NCBI Taxonomy" id="1840588"/>
    <lineage>
        <taxon>Eukaryota</taxon>
        <taxon>Viridiplantae</taxon>
        <taxon>Streptophyta</taxon>
        <taxon>Embryophyta</taxon>
        <taxon>Tracheophyta</taxon>
        <taxon>Spermatophyta</taxon>
        <taxon>Magnoliopsida</taxon>
        <taxon>eudicotyledons</taxon>
        <taxon>Gunneridae</taxon>
        <taxon>Pentapetalae</taxon>
        <taxon>asterids</taxon>
        <taxon>Ericales</taxon>
        <taxon>Theaceae</taxon>
        <taxon>Camellia</taxon>
    </lineage>
</organism>